<keyword evidence="1" id="KW-0328">Glycosyltransferase</keyword>
<name>A0A7I7Z278_9MYCO</name>
<organism evidence="4 5">
    <name type="scientific">Mycobacterium parmense</name>
    <dbReference type="NCBI Taxonomy" id="185642"/>
    <lineage>
        <taxon>Bacteria</taxon>
        <taxon>Bacillati</taxon>
        <taxon>Actinomycetota</taxon>
        <taxon>Actinomycetes</taxon>
        <taxon>Mycobacteriales</taxon>
        <taxon>Mycobacteriaceae</taxon>
        <taxon>Mycobacterium</taxon>
        <taxon>Mycobacterium simiae complex</taxon>
    </lineage>
</organism>
<reference evidence="4 5" key="1">
    <citation type="journal article" date="2019" name="Emerg. Microbes Infect.">
        <title>Comprehensive subspecies identification of 175 nontuberculous mycobacteria species based on 7547 genomic profiles.</title>
        <authorList>
            <person name="Matsumoto Y."/>
            <person name="Kinjo T."/>
            <person name="Motooka D."/>
            <person name="Nabeya D."/>
            <person name="Jung N."/>
            <person name="Uechi K."/>
            <person name="Horii T."/>
            <person name="Iida T."/>
            <person name="Fujita J."/>
            <person name="Nakamura S."/>
        </authorList>
    </citation>
    <scope>NUCLEOTIDE SEQUENCE [LARGE SCALE GENOMIC DNA]</scope>
    <source>
        <strain evidence="4 5">JCM 14742</strain>
    </source>
</reference>
<dbReference type="PANTHER" id="PTHR45947">
    <property type="entry name" value="SULFOQUINOVOSYL TRANSFERASE SQD2"/>
    <property type="match status" value="1"/>
</dbReference>
<evidence type="ECO:0000256" key="2">
    <source>
        <dbReference type="ARBA" id="ARBA00022679"/>
    </source>
</evidence>
<dbReference type="Pfam" id="PF13439">
    <property type="entry name" value="Glyco_transf_4"/>
    <property type="match status" value="1"/>
</dbReference>
<dbReference type="GO" id="GO:0016757">
    <property type="term" value="F:glycosyltransferase activity"/>
    <property type="evidence" value="ECO:0007669"/>
    <property type="project" value="UniProtKB-KW"/>
</dbReference>
<dbReference type="OrthoDB" id="9787111at2"/>
<dbReference type="GO" id="GO:0008610">
    <property type="term" value="P:lipid biosynthetic process"/>
    <property type="evidence" value="ECO:0007669"/>
    <property type="project" value="UniProtKB-ARBA"/>
</dbReference>
<keyword evidence="5" id="KW-1185">Reference proteome</keyword>
<feature type="domain" description="Glycosyltransferase subfamily 4-like N-terminal" evidence="3">
    <location>
        <begin position="23"/>
        <end position="193"/>
    </location>
</feature>
<dbReference type="SUPFAM" id="SSF53756">
    <property type="entry name" value="UDP-Glycosyltransferase/glycogen phosphorylase"/>
    <property type="match status" value="1"/>
</dbReference>
<dbReference type="Gene3D" id="3.40.50.2000">
    <property type="entry name" value="Glycogen Phosphorylase B"/>
    <property type="match status" value="2"/>
</dbReference>
<dbReference type="PANTHER" id="PTHR45947:SF13">
    <property type="entry name" value="TRANSFERASE"/>
    <property type="match status" value="1"/>
</dbReference>
<dbReference type="InterPro" id="IPR028098">
    <property type="entry name" value="Glyco_trans_4-like_N"/>
</dbReference>
<evidence type="ECO:0000259" key="3">
    <source>
        <dbReference type="Pfam" id="PF13439"/>
    </source>
</evidence>
<dbReference type="InterPro" id="IPR050194">
    <property type="entry name" value="Glycosyltransferase_grp1"/>
</dbReference>
<evidence type="ECO:0000256" key="1">
    <source>
        <dbReference type="ARBA" id="ARBA00022676"/>
    </source>
</evidence>
<sequence>METRLTPSQVVLQLSSLVPPARYGGAERVVGSFGQQLQDAGFQVHNRGLRARGRRSDDPSANAIRNVFWPFDGRQRGTALRALWHAVDTFTLPARGVVDKIVDGLRPDVIICHNLRGWGYAPWVVAGERGIPLVQVVHDYGLMCNSTTLWNGGVCHGVCRPCKPRLDATRRRWPGGRIVGVSRATVAEHSARGLTQFNDAAIIHPTAAAARVEASAKDRSGDPPTTLGYLGRLTDAKGVDVLLAAIEGTDKRLIVAGEGESAFVAGLKSRARGQVEWRGQTELAPFFGEIDVLVVPSVWLEPFGLVVVEAARAGVPVLIAERPGLLEAARASGARHSTFAANDVAALRKALDRPLSSYRPDTAPVQSVDIVEVVAQVLSGGPES</sequence>
<protein>
    <submittedName>
        <fullName evidence="4">Glycosyl transferase family 1</fullName>
    </submittedName>
</protein>
<evidence type="ECO:0000313" key="4">
    <source>
        <dbReference type="EMBL" id="BBZ48196.1"/>
    </source>
</evidence>
<accession>A0A7I7Z278</accession>
<dbReference type="RefSeq" id="WP_085269793.1">
    <property type="nucleotide sequence ID" value="NZ_LQPO01000035.1"/>
</dbReference>
<dbReference type="GO" id="GO:1903509">
    <property type="term" value="P:liposaccharide metabolic process"/>
    <property type="evidence" value="ECO:0007669"/>
    <property type="project" value="UniProtKB-ARBA"/>
</dbReference>
<gene>
    <name evidence="4" type="ORF">MPRM_54770</name>
</gene>
<dbReference type="Proteomes" id="UP000467105">
    <property type="component" value="Chromosome"/>
</dbReference>
<keyword evidence="2 4" id="KW-0808">Transferase</keyword>
<evidence type="ECO:0000313" key="5">
    <source>
        <dbReference type="Proteomes" id="UP000467105"/>
    </source>
</evidence>
<dbReference type="AlphaFoldDB" id="A0A7I7Z278"/>
<dbReference type="EMBL" id="AP022614">
    <property type="protein sequence ID" value="BBZ48196.1"/>
    <property type="molecule type" value="Genomic_DNA"/>
</dbReference>
<dbReference type="Pfam" id="PF13692">
    <property type="entry name" value="Glyco_trans_1_4"/>
    <property type="match status" value="1"/>
</dbReference>
<dbReference type="GO" id="GO:1901137">
    <property type="term" value="P:carbohydrate derivative biosynthetic process"/>
    <property type="evidence" value="ECO:0007669"/>
    <property type="project" value="UniProtKB-ARBA"/>
</dbReference>
<proteinExistence type="predicted"/>